<evidence type="ECO:0000256" key="3">
    <source>
        <dbReference type="ARBA" id="ARBA00022723"/>
    </source>
</evidence>
<evidence type="ECO:0000259" key="7">
    <source>
        <dbReference type="Pfam" id="PF00884"/>
    </source>
</evidence>
<dbReference type="EMBL" id="JARQWQ010000002">
    <property type="protein sequence ID" value="KAK2573819.1"/>
    <property type="molecule type" value="Genomic_DNA"/>
</dbReference>
<evidence type="ECO:0000256" key="4">
    <source>
        <dbReference type="ARBA" id="ARBA00022801"/>
    </source>
</evidence>
<dbReference type="Gene3D" id="3.40.720.10">
    <property type="entry name" value="Alkaline Phosphatase, subunit A"/>
    <property type="match status" value="1"/>
</dbReference>
<accession>A0AAD9R6A9</accession>
<dbReference type="InterPro" id="IPR017850">
    <property type="entry name" value="Alkaline_phosphatase_core_sf"/>
</dbReference>
<dbReference type="PANTHER" id="PTHR10342">
    <property type="entry name" value="ARYLSULFATASE"/>
    <property type="match status" value="1"/>
</dbReference>
<keyword evidence="6" id="KW-0325">Glycoprotein</keyword>
<dbReference type="Pfam" id="PF00884">
    <property type="entry name" value="Sulfatase"/>
    <property type="match status" value="2"/>
</dbReference>
<evidence type="ECO:0000256" key="2">
    <source>
        <dbReference type="ARBA" id="ARBA00008779"/>
    </source>
</evidence>
<dbReference type="CDD" id="cd16029">
    <property type="entry name" value="4-S"/>
    <property type="match status" value="1"/>
</dbReference>
<evidence type="ECO:0000313" key="8">
    <source>
        <dbReference type="EMBL" id="KAK2573819.1"/>
    </source>
</evidence>
<dbReference type="Proteomes" id="UP001249851">
    <property type="component" value="Unassembled WGS sequence"/>
</dbReference>
<evidence type="ECO:0000256" key="1">
    <source>
        <dbReference type="ARBA" id="ARBA00001913"/>
    </source>
</evidence>
<keyword evidence="3" id="KW-0479">Metal-binding</keyword>
<dbReference type="SUPFAM" id="SSF53649">
    <property type="entry name" value="Alkaline phosphatase-like"/>
    <property type="match status" value="1"/>
</dbReference>
<name>A0AAD9R6A9_ACRCE</name>
<proteinExistence type="inferred from homology"/>
<comment type="cofactor">
    <cofactor evidence="1">
        <name>Ca(2+)</name>
        <dbReference type="ChEBI" id="CHEBI:29108"/>
    </cofactor>
</comment>
<organism evidence="8 9">
    <name type="scientific">Acropora cervicornis</name>
    <name type="common">Staghorn coral</name>
    <dbReference type="NCBI Taxonomy" id="6130"/>
    <lineage>
        <taxon>Eukaryota</taxon>
        <taxon>Metazoa</taxon>
        <taxon>Cnidaria</taxon>
        <taxon>Anthozoa</taxon>
        <taxon>Hexacorallia</taxon>
        <taxon>Scleractinia</taxon>
        <taxon>Astrocoeniina</taxon>
        <taxon>Acroporidae</taxon>
        <taxon>Acropora</taxon>
    </lineage>
</organism>
<dbReference type="PROSITE" id="PS00523">
    <property type="entry name" value="SULFATASE_1"/>
    <property type="match status" value="1"/>
</dbReference>
<reference evidence="8" key="1">
    <citation type="journal article" date="2023" name="G3 (Bethesda)">
        <title>Whole genome assembly and annotation of the endangered Caribbean coral Acropora cervicornis.</title>
        <authorList>
            <person name="Selwyn J.D."/>
            <person name="Vollmer S.V."/>
        </authorList>
    </citation>
    <scope>NUCLEOTIDE SEQUENCE</scope>
    <source>
        <strain evidence="8">K2</strain>
    </source>
</reference>
<dbReference type="PANTHER" id="PTHR10342:SF274">
    <property type="entry name" value="ARYLSULFATASE B"/>
    <property type="match status" value="1"/>
</dbReference>
<dbReference type="PROSITE" id="PS00149">
    <property type="entry name" value="SULFATASE_2"/>
    <property type="match status" value="1"/>
</dbReference>
<reference evidence="8" key="2">
    <citation type="journal article" date="2023" name="Science">
        <title>Genomic signatures of disease resistance in endangered staghorn corals.</title>
        <authorList>
            <person name="Vollmer S.V."/>
            <person name="Selwyn J.D."/>
            <person name="Despard B.A."/>
            <person name="Roesel C.L."/>
        </authorList>
    </citation>
    <scope>NUCLEOTIDE SEQUENCE</scope>
    <source>
        <strain evidence="8">K2</strain>
    </source>
</reference>
<dbReference type="GO" id="GO:0046872">
    <property type="term" value="F:metal ion binding"/>
    <property type="evidence" value="ECO:0007669"/>
    <property type="project" value="UniProtKB-KW"/>
</dbReference>
<comment type="caution">
    <text evidence="8">The sequence shown here is derived from an EMBL/GenBank/DDBJ whole genome shotgun (WGS) entry which is preliminary data.</text>
</comment>
<keyword evidence="4" id="KW-0378">Hydrolase</keyword>
<evidence type="ECO:0000256" key="6">
    <source>
        <dbReference type="ARBA" id="ARBA00023180"/>
    </source>
</evidence>
<evidence type="ECO:0000256" key="5">
    <source>
        <dbReference type="ARBA" id="ARBA00022837"/>
    </source>
</evidence>
<protein>
    <submittedName>
        <fullName evidence="8">Arylsulfatase B</fullName>
    </submittedName>
</protein>
<gene>
    <name evidence="8" type="ORF">P5673_001521</name>
</gene>
<dbReference type="AlphaFoldDB" id="A0AAD9R6A9"/>
<comment type="similarity">
    <text evidence="2">Belongs to the sulfatase family.</text>
</comment>
<keyword evidence="9" id="KW-1185">Reference proteome</keyword>
<dbReference type="InterPro" id="IPR000917">
    <property type="entry name" value="Sulfatase_N"/>
</dbReference>
<feature type="domain" description="Sulfatase N-terminal" evidence="7">
    <location>
        <begin position="313"/>
        <end position="386"/>
    </location>
</feature>
<keyword evidence="5" id="KW-0106">Calcium</keyword>
<dbReference type="InterPro" id="IPR047115">
    <property type="entry name" value="ARSB"/>
</dbReference>
<dbReference type="GO" id="GO:0008484">
    <property type="term" value="F:sulfuric ester hydrolase activity"/>
    <property type="evidence" value="ECO:0007669"/>
    <property type="project" value="InterPro"/>
</dbReference>
<dbReference type="InterPro" id="IPR024607">
    <property type="entry name" value="Sulfatase_CS"/>
</dbReference>
<feature type="domain" description="Sulfatase N-terminal" evidence="7">
    <location>
        <begin position="99"/>
        <end position="310"/>
    </location>
</feature>
<sequence>MFPIHPRNLVEWIHVWKGLPKGIFYLKDIGQVESSAILLCSTKITARSCPPVLLAGYLRSEKLVFCKPMLQSSVGDTARFIFRQDVLNTLFTTGSNPSHIVLIVIDDLGWSDVGFQGSVIRTPNINRLAADGVILDNYYVQPLCTPTRSTLMTGRYPIHTGLQHFVIEPPEPYGMPLKLKTLAQALKEAGYATHMVGKWHLGFFEWAYTPTYRGFDSHYGFYTGCGDHYTHERLGILDLRDNTAAVRDMNGTYSANLFTKRAELIIEEHDPSIPLFLYLPFQNVHFPVQAPQKYVDKYNFIKDKQRRTYAAILWKDTLFIFTTDNGGLPESGGYNWPLRGQKKTLWEGGVRGVAFVHGTMLGSKGVKNKELLHSTDWYPTLIKLAGGKVDNTPVPVDGFDVWETVSFGKPSPRTEILLNIDLKSEEKNKINSDPFYQGAAIRVGDMKLLMSCPNSTWFKPPELSNAAVINDKALHNESLIKIALYNITADPNEHNDLSHKLPEEVQRLQGRLEFYKKTATPPLNQPADNKAWDVARKNGIWTPWKSSKKF</sequence>
<evidence type="ECO:0000313" key="9">
    <source>
        <dbReference type="Proteomes" id="UP001249851"/>
    </source>
</evidence>
<dbReference type="Gene3D" id="3.30.1120.10">
    <property type="match status" value="1"/>
</dbReference>